<evidence type="ECO:0000313" key="8">
    <source>
        <dbReference type="Proteomes" id="UP000636800"/>
    </source>
</evidence>
<dbReference type="EMBL" id="JADCNL010000012">
    <property type="protein sequence ID" value="KAG0456888.1"/>
    <property type="molecule type" value="Genomic_DNA"/>
</dbReference>
<dbReference type="PANTHER" id="PTHR47539">
    <property type="entry name" value="PENTATRICOPEPTIDE REPEAT-CONTAINING PROTEIN OTP51, CHLOROPLASTIC"/>
    <property type="match status" value="1"/>
</dbReference>
<dbReference type="InterPro" id="IPR052500">
    <property type="entry name" value="Chloro/Mito_RNA_Process"/>
</dbReference>
<reference evidence="7 8" key="1">
    <citation type="journal article" date="2020" name="Nat. Food">
        <title>A phased Vanilla planifolia genome enables genetic improvement of flavour and production.</title>
        <authorList>
            <person name="Hasing T."/>
            <person name="Tang H."/>
            <person name="Brym M."/>
            <person name="Khazi F."/>
            <person name="Huang T."/>
            <person name="Chambers A.H."/>
        </authorList>
    </citation>
    <scope>NUCLEOTIDE SEQUENCE [LARGE SCALE GENOMIC DNA]</scope>
    <source>
        <tissue evidence="7">Leaf</tissue>
    </source>
</reference>
<dbReference type="Gene3D" id="1.25.40.10">
    <property type="entry name" value="Tetratricopeptide repeat domain"/>
    <property type="match status" value="2"/>
</dbReference>
<accession>A0A835PT91</accession>
<dbReference type="GO" id="GO:0004519">
    <property type="term" value="F:endonuclease activity"/>
    <property type="evidence" value="ECO:0007669"/>
    <property type="project" value="InterPro"/>
</dbReference>
<dbReference type="SUPFAM" id="SSF55608">
    <property type="entry name" value="Homing endonucleases"/>
    <property type="match status" value="1"/>
</dbReference>
<keyword evidence="8" id="KW-1185">Reference proteome</keyword>
<evidence type="ECO:0000256" key="5">
    <source>
        <dbReference type="SAM" id="MobiDB-lite"/>
    </source>
</evidence>
<dbReference type="AlphaFoldDB" id="A0A835PT91"/>
<dbReference type="PROSITE" id="PS51375">
    <property type="entry name" value="PPR"/>
    <property type="match status" value="1"/>
</dbReference>
<feature type="repeat" description="PPR" evidence="4">
    <location>
        <begin position="493"/>
        <end position="527"/>
    </location>
</feature>
<dbReference type="SUPFAM" id="SSF81901">
    <property type="entry name" value="HCP-like"/>
    <property type="match status" value="1"/>
</dbReference>
<keyword evidence="1" id="KW-0507">mRNA processing</keyword>
<dbReference type="PANTHER" id="PTHR47539:SF1">
    <property type="entry name" value="PENTATRICOPEPTIDE REPEAT-CONTAINING PROTEIN OTP51, CHLOROPLASTIC"/>
    <property type="match status" value="1"/>
</dbReference>
<dbReference type="InterPro" id="IPR011990">
    <property type="entry name" value="TPR-like_helical_dom_sf"/>
</dbReference>
<sequence length="805" mass="93298">MVHPFAVDLLPALSPSLCHRQQINDNRHSFLFSTAATSLRVAFPFFLRIRTPLLSSPLVSFASKIPLRGGEELKDEESKMGSQDEVYAENDEENETVVHKVEYLQNVTSVDKDTGHLSSPEVEVIRLEELPDQWKRSRIAWLCKELPAHKHRTLVRILNAQRKWIRQAEATYIIIHCLRIRENEASYKVYSWMAQQHWFHFDFAVATKLADYLGKSRKFEKCREIFDAMIKQGRVPSESTFHILIVAYLSASAEACIKEACYIYNQMIQLGGYRPRLSLHNSLFRALLDQPRSVSNYQLKQAEFIYHNLVTSYLEVQKDIYSGLIWLHSVQDRVDRERIDVLRHEMESAGFEEGKDVLISILRACSKQGDVEEAEKTWAKLCESECTIPSQAFVYLMELHSRAGDPIKSLEIFKEMNMREASITAAAYLKIIEIMTKANEIAIAEALMDDYMESGLKLLAPAFQDLMSMYFRLGMYDRLETVFSKCLTKCHANKSIYNIYLKFLVRINNLEKAEQIFDEMLANETISVDGQSCDTILRGYLAIDDCEKAAKVYDLMRQKKYDIQLDVTEKMEHFISQNRKVSKRPARLKLDEEQREILIGFLLGGVQIVLKKDLRNHAILFQFDMASDIQCSLRNHVYDKFYEWLNPSSRSIDKEKHETPYQFSTISHACFDLFADQFQTKGRPTLPKLIHRWLSPRVLAYWYMCAGFRISSGDIVLKLIGVNHENIERIVRQFQIKSIACKVKRKGRYVWIGFQGTDAASFWNLVEPFVLENERDFLMPSIDAVRNDSAEGKNIQTHYGSDLEV</sequence>
<evidence type="ECO:0000259" key="6">
    <source>
        <dbReference type="Pfam" id="PF03161"/>
    </source>
</evidence>
<dbReference type="InterPro" id="IPR002885">
    <property type="entry name" value="PPR_rpt"/>
</dbReference>
<proteinExistence type="predicted"/>
<feature type="domain" description="Homing endonuclease LAGLIDADG" evidence="6">
    <location>
        <begin position="595"/>
        <end position="762"/>
    </location>
</feature>
<organism evidence="7 8">
    <name type="scientific">Vanilla planifolia</name>
    <name type="common">Vanilla</name>
    <dbReference type="NCBI Taxonomy" id="51239"/>
    <lineage>
        <taxon>Eukaryota</taxon>
        <taxon>Viridiplantae</taxon>
        <taxon>Streptophyta</taxon>
        <taxon>Embryophyta</taxon>
        <taxon>Tracheophyta</taxon>
        <taxon>Spermatophyta</taxon>
        <taxon>Magnoliopsida</taxon>
        <taxon>Liliopsida</taxon>
        <taxon>Asparagales</taxon>
        <taxon>Orchidaceae</taxon>
        <taxon>Vanilloideae</taxon>
        <taxon>Vanilleae</taxon>
        <taxon>Vanilla</taxon>
    </lineage>
</organism>
<dbReference type="Proteomes" id="UP000636800">
    <property type="component" value="Chromosome 12"/>
</dbReference>
<dbReference type="FunFam" id="3.10.28.10:FF:000005">
    <property type="entry name" value="Pentatricopeptide repeat-containing protein At2g15820, chloroplastic"/>
    <property type="match status" value="1"/>
</dbReference>
<protein>
    <recommendedName>
        <fullName evidence="6">Homing endonuclease LAGLIDADG domain-containing protein</fullName>
    </recommendedName>
</protein>
<evidence type="ECO:0000256" key="2">
    <source>
        <dbReference type="ARBA" id="ARBA00022737"/>
    </source>
</evidence>
<dbReference type="GO" id="GO:0045292">
    <property type="term" value="P:mRNA cis splicing, via spliceosome"/>
    <property type="evidence" value="ECO:0007669"/>
    <property type="project" value="TreeGrafter"/>
</dbReference>
<dbReference type="GO" id="GO:0000373">
    <property type="term" value="P:Group II intron splicing"/>
    <property type="evidence" value="ECO:0007669"/>
    <property type="project" value="TreeGrafter"/>
</dbReference>
<dbReference type="GO" id="GO:0048564">
    <property type="term" value="P:photosystem I assembly"/>
    <property type="evidence" value="ECO:0007669"/>
    <property type="project" value="TreeGrafter"/>
</dbReference>
<evidence type="ECO:0000256" key="4">
    <source>
        <dbReference type="PROSITE-ProRule" id="PRU00708"/>
    </source>
</evidence>
<gene>
    <name evidence="7" type="ORF">HPP92_022045</name>
</gene>
<feature type="region of interest" description="Disordered" evidence="5">
    <location>
        <begin position="72"/>
        <end position="91"/>
    </location>
</feature>
<keyword evidence="2" id="KW-0677">Repeat</keyword>
<dbReference type="InterPro" id="IPR004860">
    <property type="entry name" value="LAGLIDADG_dom"/>
</dbReference>
<dbReference type="InterPro" id="IPR027434">
    <property type="entry name" value="Homing_endonucl"/>
</dbReference>
<dbReference type="NCBIfam" id="TIGR00756">
    <property type="entry name" value="PPR"/>
    <property type="match status" value="3"/>
</dbReference>
<comment type="caution">
    <text evidence="7">The sequence shown here is derived from an EMBL/GenBank/DDBJ whole genome shotgun (WGS) entry which is preliminary data.</text>
</comment>
<dbReference type="Pfam" id="PF03161">
    <property type="entry name" value="LAGLIDADG_2"/>
    <property type="match status" value="1"/>
</dbReference>
<evidence type="ECO:0000313" key="7">
    <source>
        <dbReference type="EMBL" id="KAG0456888.1"/>
    </source>
</evidence>
<keyword evidence="3" id="KW-0508">mRNA splicing</keyword>
<name>A0A835PT91_VANPL</name>
<dbReference type="Pfam" id="PF01535">
    <property type="entry name" value="PPR"/>
    <property type="match status" value="4"/>
</dbReference>
<evidence type="ECO:0000256" key="1">
    <source>
        <dbReference type="ARBA" id="ARBA00022664"/>
    </source>
</evidence>
<dbReference type="Gene3D" id="3.10.28.10">
    <property type="entry name" value="Homing endonucleases"/>
    <property type="match status" value="2"/>
</dbReference>
<evidence type="ECO:0000256" key="3">
    <source>
        <dbReference type="ARBA" id="ARBA00023187"/>
    </source>
</evidence>